<gene>
    <name evidence="7 10" type="primary">hemH</name>
    <name evidence="10" type="ORF">HNS30_11360</name>
</gene>
<evidence type="ECO:0000313" key="10">
    <source>
        <dbReference type="EMBL" id="NOK09623.1"/>
    </source>
</evidence>
<organism evidence="10 11">
    <name type="scientific">Corallococcus exercitus</name>
    <dbReference type="NCBI Taxonomy" id="2316736"/>
    <lineage>
        <taxon>Bacteria</taxon>
        <taxon>Pseudomonadati</taxon>
        <taxon>Myxococcota</taxon>
        <taxon>Myxococcia</taxon>
        <taxon>Myxococcales</taxon>
        <taxon>Cystobacterineae</taxon>
        <taxon>Myxococcaceae</taxon>
        <taxon>Corallococcus</taxon>
    </lineage>
</organism>
<dbReference type="EC" id="4.98.1.1" evidence="7"/>
<dbReference type="EMBL" id="JABFJW010000068">
    <property type="protein sequence ID" value="NOK09623.1"/>
    <property type="molecule type" value="Genomic_DNA"/>
</dbReference>
<keyword evidence="2 7" id="KW-0408">Iron</keyword>
<dbReference type="GO" id="GO:0005737">
    <property type="term" value="C:cytoplasm"/>
    <property type="evidence" value="ECO:0007669"/>
    <property type="project" value="UniProtKB-SubCell"/>
</dbReference>
<evidence type="ECO:0000256" key="2">
    <source>
        <dbReference type="ARBA" id="ARBA00023004"/>
    </source>
</evidence>
<dbReference type="AlphaFoldDB" id="A0A7Y4NCR9"/>
<accession>A0A7Y4NCR9</accession>
<dbReference type="NCBIfam" id="TIGR00109">
    <property type="entry name" value="hemH"/>
    <property type="match status" value="1"/>
</dbReference>
<evidence type="ECO:0000256" key="6">
    <source>
        <dbReference type="ARBA" id="ARBA00024536"/>
    </source>
</evidence>
<dbReference type="Proteomes" id="UP000528460">
    <property type="component" value="Unassembled WGS sequence"/>
</dbReference>
<comment type="subcellular location">
    <subcellularLocation>
        <location evidence="7">Cytoplasm</location>
    </subcellularLocation>
</comment>
<proteinExistence type="inferred from homology"/>
<protein>
    <recommendedName>
        <fullName evidence="7">Ferrochelatase</fullName>
        <ecNumber evidence="7">4.98.1.1</ecNumber>
    </recommendedName>
    <alternativeName>
        <fullName evidence="7">Heme synthase</fullName>
    </alternativeName>
    <alternativeName>
        <fullName evidence="7">Protoheme ferro-lyase</fullName>
    </alternativeName>
</protein>
<dbReference type="UniPathway" id="UPA00252">
    <property type="reaction ID" value="UER00325"/>
</dbReference>
<dbReference type="InterPro" id="IPR033644">
    <property type="entry name" value="Ferrochelatase_C"/>
</dbReference>
<dbReference type="CDD" id="cd00419">
    <property type="entry name" value="Ferrochelatase_C"/>
    <property type="match status" value="1"/>
</dbReference>
<comment type="similarity">
    <text evidence="1 7 8">Belongs to the ferrochelatase family.</text>
</comment>
<dbReference type="InterPro" id="IPR001015">
    <property type="entry name" value="Ferrochelatase"/>
</dbReference>
<evidence type="ECO:0000256" key="5">
    <source>
        <dbReference type="ARBA" id="ARBA00023244"/>
    </source>
</evidence>
<keyword evidence="3 7" id="KW-0350">Heme biosynthesis</keyword>
<dbReference type="Gene3D" id="3.40.50.1400">
    <property type="match status" value="2"/>
</dbReference>
<dbReference type="HAMAP" id="MF_00323">
    <property type="entry name" value="Ferrochelatase"/>
    <property type="match status" value="1"/>
</dbReference>
<comment type="pathway">
    <text evidence="7">Porphyrin-containing compound metabolism; protoheme biosynthesis; protoheme from protoporphyrin-IX: step 1/1.</text>
</comment>
<evidence type="ECO:0000256" key="3">
    <source>
        <dbReference type="ARBA" id="ARBA00023133"/>
    </source>
</evidence>
<feature type="binding site" evidence="7">
    <location>
        <position position="196"/>
    </location>
    <ligand>
        <name>Fe(2+)</name>
        <dbReference type="ChEBI" id="CHEBI:29033"/>
    </ligand>
</feature>
<dbReference type="Pfam" id="PF00762">
    <property type="entry name" value="Ferrochelatase"/>
    <property type="match status" value="1"/>
</dbReference>
<comment type="function">
    <text evidence="7">Catalyzes the ferrous insertion into protoporphyrin IX.</text>
</comment>
<dbReference type="CDD" id="cd03411">
    <property type="entry name" value="Ferrochelatase_N"/>
    <property type="match status" value="1"/>
</dbReference>
<evidence type="ECO:0000256" key="4">
    <source>
        <dbReference type="ARBA" id="ARBA00023239"/>
    </source>
</evidence>
<dbReference type="RefSeq" id="WP_171413799.1">
    <property type="nucleotide sequence ID" value="NZ_JABFJW010000068.1"/>
</dbReference>
<keyword evidence="7" id="KW-0963">Cytoplasm</keyword>
<name>A0A7Y4NCR9_9BACT</name>
<dbReference type="GO" id="GO:0004325">
    <property type="term" value="F:ferrochelatase activity"/>
    <property type="evidence" value="ECO:0007669"/>
    <property type="project" value="UniProtKB-UniRule"/>
</dbReference>
<feature type="region of interest" description="Disordered" evidence="9">
    <location>
        <begin position="346"/>
        <end position="373"/>
    </location>
</feature>
<evidence type="ECO:0000256" key="8">
    <source>
        <dbReference type="RuleBase" id="RU004185"/>
    </source>
</evidence>
<dbReference type="GO" id="GO:0006783">
    <property type="term" value="P:heme biosynthetic process"/>
    <property type="evidence" value="ECO:0007669"/>
    <property type="project" value="UniProtKB-UniRule"/>
</dbReference>
<keyword evidence="4 7" id="KW-0456">Lyase</keyword>
<dbReference type="PANTHER" id="PTHR11108:SF1">
    <property type="entry name" value="FERROCHELATASE, MITOCHONDRIAL"/>
    <property type="match status" value="1"/>
</dbReference>
<dbReference type="SUPFAM" id="SSF53800">
    <property type="entry name" value="Chelatase"/>
    <property type="match status" value="1"/>
</dbReference>
<keyword evidence="7" id="KW-0479">Metal-binding</keyword>
<evidence type="ECO:0000256" key="7">
    <source>
        <dbReference type="HAMAP-Rule" id="MF_00323"/>
    </source>
</evidence>
<dbReference type="PANTHER" id="PTHR11108">
    <property type="entry name" value="FERROCHELATASE"/>
    <property type="match status" value="1"/>
</dbReference>
<dbReference type="GO" id="GO:0046872">
    <property type="term" value="F:metal ion binding"/>
    <property type="evidence" value="ECO:0007669"/>
    <property type="project" value="UniProtKB-KW"/>
</dbReference>
<sequence>MPVPTTKRGLLLVNLGTPDAPESGPVRRYLREFLNDPRVIDVHPVGRWFLLNLFILPFRPAKSAEAYRKVWMKEGSPLLVYSRALESAVRERLGGDYEVELAMRYGNPSLPDAIARLKAKGVSEFTVLPLYPHEAASSSASSLARTYEVLAEGWDVPNVRAVPAFWDDAGFLDAFAAVARPVIADMRADHVLFSFHGLPERHMRKSDPTGQHCLASAGCCDAITDANRHCYRAQCFATARMLAQRLGLPEGGSTVSFQSRLGRTPWVKPYTDLVLPELAAKGVKRLAVMCPAFVADCLETLEEIGLRAKEQFVEAGGESLTLVPSLNAHPEWVDAVVRLVRASDGPSATARAGSRSSPARPEPGAPLEPAGER</sequence>
<comment type="catalytic activity">
    <reaction evidence="6">
        <text>Fe-coproporphyrin III + 2 H(+) = coproporphyrin III + Fe(2+)</text>
        <dbReference type="Rhea" id="RHEA:49572"/>
        <dbReference type="ChEBI" id="CHEBI:15378"/>
        <dbReference type="ChEBI" id="CHEBI:29033"/>
        <dbReference type="ChEBI" id="CHEBI:68438"/>
        <dbReference type="ChEBI" id="CHEBI:131725"/>
        <dbReference type="EC" id="4.99.1.9"/>
    </reaction>
    <physiologicalReaction direction="right-to-left" evidence="6">
        <dbReference type="Rhea" id="RHEA:49574"/>
    </physiologicalReaction>
</comment>
<feature type="binding site" evidence="7">
    <location>
        <position position="299"/>
    </location>
    <ligand>
        <name>Fe(2+)</name>
        <dbReference type="ChEBI" id="CHEBI:29033"/>
    </ligand>
</feature>
<evidence type="ECO:0000256" key="1">
    <source>
        <dbReference type="ARBA" id="ARBA00007718"/>
    </source>
</evidence>
<reference evidence="10 11" key="1">
    <citation type="submission" date="2020-05" db="EMBL/GenBank/DDBJ databases">
        <authorList>
            <person name="Whitworth D."/>
        </authorList>
    </citation>
    <scope>NUCLEOTIDE SEQUENCE [LARGE SCALE GENOMIC DNA]</scope>
    <source>
        <strain evidence="10 11">CA046A</strain>
    </source>
</reference>
<evidence type="ECO:0000256" key="9">
    <source>
        <dbReference type="SAM" id="MobiDB-lite"/>
    </source>
</evidence>
<keyword evidence="5 7" id="KW-0627">Porphyrin biosynthesis</keyword>
<dbReference type="InterPro" id="IPR033659">
    <property type="entry name" value="Ferrochelatase_N"/>
</dbReference>
<comment type="catalytic activity">
    <reaction evidence="7">
        <text>heme b + 2 H(+) = protoporphyrin IX + Fe(2+)</text>
        <dbReference type="Rhea" id="RHEA:22584"/>
        <dbReference type="ChEBI" id="CHEBI:15378"/>
        <dbReference type="ChEBI" id="CHEBI:29033"/>
        <dbReference type="ChEBI" id="CHEBI:57306"/>
        <dbReference type="ChEBI" id="CHEBI:60344"/>
        <dbReference type="EC" id="4.98.1.1"/>
    </reaction>
</comment>
<evidence type="ECO:0000313" key="11">
    <source>
        <dbReference type="Proteomes" id="UP000528460"/>
    </source>
</evidence>
<comment type="caution">
    <text evidence="10">The sequence shown here is derived from an EMBL/GenBank/DDBJ whole genome shotgun (WGS) entry which is preliminary data.</text>
</comment>